<evidence type="ECO:0008006" key="4">
    <source>
        <dbReference type="Google" id="ProtNLM"/>
    </source>
</evidence>
<dbReference type="Proteomes" id="UP000626148">
    <property type="component" value="Unassembled WGS sequence"/>
</dbReference>
<dbReference type="AlphaFoldDB" id="A0A918KSF0"/>
<feature type="region of interest" description="Disordered" evidence="1">
    <location>
        <begin position="64"/>
        <end position="89"/>
    </location>
</feature>
<dbReference type="InterPro" id="IPR009749">
    <property type="entry name" value="DUF1315"/>
</dbReference>
<organism evidence="2 3">
    <name type="scientific">Saccharospirillum salsuginis</name>
    <dbReference type="NCBI Taxonomy" id="418750"/>
    <lineage>
        <taxon>Bacteria</taxon>
        <taxon>Pseudomonadati</taxon>
        <taxon>Pseudomonadota</taxon>
        <taxon>Gammaproteobacteria</taxon>
        <taxon>Oceanospirillales</taxon>
        <taxon>Saccharospirillaceae</taxon>
        <taxon>Saccharospirillum</taxon>
    </lineage>
</organism>
<name>A0A918KSF0_9GAMM</name>
<protein>
    <recommendedName>
        <fullName evidence="4">DUF1315 domain-containing protein</fullName>
    </recommendedName>
</protein>
<reference evidence="2" key="1">
    <citation type="journal article" date="2014" name="Int. J. Syst. Evol. Microbiol.">
        <title>Complete genome sequence of Corynebacterium casei LMG S-19264T (=DSM 44701T), isolated from a smear-ripened cheese.</title>
        <authorList>
            <consortium name="US DOE Joint Genome Institute (JGI-PGF)"/>
            <person name="Walter F."/>
            <person name="Albersmeier A."/>
            <person name="Kalinowski J."/>
            <person name="Ruckert C."/>
        </authorList>
    </citation>
    <scope>NUCLEOTIDE SEQUENCE</scope>
    <source>
        <strain evidence="2">KCTC 22169</strain>
    </source>
</reference>
<evidence type="ECO:0000313" key="2">
    <source>
        <dbReference type="EMBL" id="GGX74131.1"/>
    </source>
</evidence>
<gene>
    <name evidence="2" type="ORF">GCM10007392_46880</name>
</gene>
<evidence type="ECO:0000256" key="1">
    <source>
        <dbReference type="SAM" id="MobiDB-lite"/>
    </source>
</evidence>
<dbReference type="RefSeq" id="WP_189613414.1">
    <property type="nucleotide sequence ID" value="NZ_BMXR01000018.1"/>
</dbReference>
<sequence length="89" mass="10087">MNFDELAASLTPDMYSRLKESVELGKWPNGVALTREQKALCLEALLKYEVSQGIPEDQRIGYVPVPEKPENQTDDTQILHLRDDGETLQ</sequence>
<dbReference type="EMBL" id="BMXR01000018">
    <property type="protein sequence ID" value="GGX74131.1"/>
    <property type="molecule type" value="Genomic_DNA"/>
</dbReference>
<comment type="caution">
    <text evidence="2">The sequence shown here is derived from an EMBL/GenBank/DDBJ whole genome shotgun (WGS) entry which is preliminary data.</text>
</comment>
<proteinExistence type="predicted"/>
<keyword evidence="3" id="KW-1185">Reference proteome</keyword>
<reference evidence="2" key="2">
    <citation type="submission" date="2020-09" db="EMBL/GenBank/DDBJ databases">
        <authorList>
            <person name="Sun Q."/>
            <person name="Kim S."/>
        </authorList>
    </citation>
    <scope>NUCLEOTIDE SEQUENCE</scope>
    <source>
        <strain evidence="2">KCTC 22169</strain>
    </source>
</reference>
<accession>A0A918KSF0</accession>
<evidence type="ECO:0000313" key="3">
    <source>
        <dbReference type="Proteomes" id="UP000626148"/>
    </source>
</evidence>
<dbReference type="Pfam" id="PF07023">
    <property type="entry name" value="DUF1315"/>
    <property type="match status" value="1"/>
</dbReference>
<feature type="compositionally biased region" description="Basic and acidic residues" evidence="1">
    <location>
        <begin position="80"/>
        <end position="89"/>
    </location>
</feature>